<dbReference type="Proteomes" id="UP001165060">
    <property type="component" value="Unassembled WGS sequence"/>
</dbReference>
<sequence>MRLSALSASSGGASPVVVPASSVPDGIAAATAAAAPPQAAPIIRGERVFDATAATLHAHLSPAGSLPSPSNPHPSPPPPLLIDFHAPWCGPCKQLAPILEQVAESSPAPFRLLKVNSDENRALAEALQAASAPSVSFAARELLQQRHAALLSSLPPETLSLLRRLLSNAASNPLSAKFRVLDLSKPLLASALAPHADALALLATCDFRPAAAAGRTLALPPVPNLSLINLCLGSISNHEAGLRQAVLRAERAKREEEELERVRAARSGAERAAAEGREEERRRGEEEELRRGAVCTVRARVNAGGQEMVEAGREETLKAVLKRIVGGGRVGEVEGVTCVN</sequence>
<evidence type="ECO:0000256" key="2">
    <source>
        <dbReference type="SAM" id="MobiDB-lite"/>
    </source>
</evidence>
<evidence type="ECO:0000313" key="4">
    <source>
        <dbReference type="EMBL" id="GMI43458.1"/>
    </source>
</evidence>
<dbReference type="Gene3D" id="3.40.30.10">
    <property type="entry name" value="Glutaredoxin"/>
    <property type="match status" value="1"/>
</dbReference>
<dbReference type="SUPFAM" id="SSF143503">
    <property type="entry name" value="PUG domain-like"/>
    <property type="match status" value="1"/>
</dbReference>
<feature type="domain" description="Thioredoxin" evidence="3">
    <location>
        <begin position="29"/>
        <end position="171"/>
    </location>
</feature>
<accession>A0ABQ6N8Q2</accession>
<protein>
    <recommendedName>
        <fullName evidence="3">Thioredoxin domain-containing protein</fullName>
    </recommendedName>
</protein>
<name>A0ABQ6N8Q2_9STRA</name>
<keyword evidence="5" id="KW-1185">Reference proteome</keyword>
<proteinExistence type="inferred from homology"/>
<organism evidence="4 5">
    <name type="scientific">Tetraparma gracilis</name>
    <dbReference type="NCBI Taxonomy" id="2962635"/>
    <lineage>
        <taxon>Eukaryota</taxon>
        <taxon>Sar</taxon>
        <taxon>Stramenopiles</taxon>
        <taxon>Ochrophyta</taxon>
        <taxon>Bolidophyceae</taxon>
        <taxon>Parmales</taxon>
        <taxon>Triparmaceae</taxon>
        <taxon>Tetraparma</taxon>
    </lineage>
</organism>
<dbReference type="SUPFAM" id="SSF52833">
    <property type="entry name" value="Thioredoxin-like"/>
    <property type="match status" value="1"/>
</dbReference>
<feature type="non-terminal residue" evidence="4">
    <location>
        <position position="340"/>
    </location>
</feature>
<dbReference type="PANTHER" id="PTHR43601">
    <property type="entry name" value="THIOREDOXIN, MITOCHONDRIAL"/>
    <property type="match status" value="1"/>
</dbReference>
<dbReference type="PROSITE" id="PS51352">
    <property type="entry name" value="THIOREDOXIN_2"/>
    <property type="match status" value="1"/>
</dbReference>
<dbReference type="InterPro" id="IPR036339">
    <property type="entry name" value="PUB-like_dom_sf"/>
</dbReference>
<dbReference type="Gene3D" id="1.20.58.2190">
    <property type="match status" value="1"/>
</dbReference>
<evidence type="ECO:0000259" key="3">
    <source>
        <dbReference type="PROSITE" id="PS51352"/>
    </source>
</evidence>
<dbReference type="InterPro" id="IPR013766">
    <property type="entry name" value="Thioredoxin_domain"/>
</dbReference>
<dbReference type="PROSITE" id="PS00194">
    <property type="entry name" value="THIOREDOXIN_1"/>
    <property type="match status" value="1"/>
</dbReference>
<dbReference type="InterPro" id="IPR017937">
    <property type="entry name" value="Thioredoxin_CS"/>
</dbReference>
<feature type="region of interest" description="Disordered" evidence="2">
    <location>
        <begin position="265"/>
        <end position="289"/>
    </location>
</feature>
<comment type="caution">
    <text evidence="4">The sequence shown here is derived from an EMBL/GenBank/DDBJ whole genome shotgun (WGS) entry which is preliminary data.</text>
</comment>
<comment type="similarity">
    <text evidence="1">Belongs to the thioredoxin family.</text>
</comment>
<dbReference type="PANTHER" id="PTHR43601:SF3">
    <property type="entry name" value="THIOREDOXIN, MITOCHONDRIAL"/>
    <property type="match status" value="1"/>
</dbReference>
<evidence type="ECO:0000313" key="5">
    <source>
        <dbReference type="Proteomes" id="UP001165060"/>
    </source>
</evidence>
<feature type="compositionally biased region" description="Pro residues" evidence="2">
    <location>
        <begin position="69"/>
        <end position="79"/>
    </location>
</feature>
<evidence type="ECO:0000256" key="1">
    <source>
        <dbReference type="ARBA" id="ARBA00008987"/>
    </source>
</evidence>
<dbReference type="InterPro" id="IPR036249">
    <property type="entry name" value="Thioredoxin-like_sf"/>
</dbReference>
<dbReference type="EMBL" id="BRYB01001126">
    <property type="protein sequence ID" value="GMI43458.1"/>
    <property type="molecule type" value="Genomic_DNA"/>
</dbReference>
<gene>
    <name evidence="4" type="ORF">TeGR_g1246</name>
</gene>
<reference evidence="4 5" key="1">
    <citation type="journal article" date="2023" name="Commun. Biol.">
        <title>Genome analysis of Parmales, the sister group of diatoms, reveals the evolutionary specialization of diatoms from phago-mixotrophs to photoautotrophs.</title>
        <authorList>
            <person name="Ban H."/>
            <person name="Sato S."/>
            <person name="Yoshikawa S."/>
            <person name="Yamada K."/>
            <person name="Nakamura Y."/>
            <person name="Ichinomiya M."/>
            <person name="Sato N."/>
            <person name="Blanc-Mathieu R."/>
            <person name="Endo H."/>
            <person name="Kuwata A."/>
            <person name="Ogata H."/>
        </authorList>
    </citation>
    <scope>NUCLEOTIDE SEQUENCE [LARGE SCALE GENOMIC DNA]</scope>
</reference>
<dbReference type="Pfam" id="PF00085">
    <property type="entry name" value="Thioredoxin"/>
    <property type="match status" value="1"/>
</dbReference>
<dbReference type="CDD" id="cd02947">
    <property type="entry name" value="TRX_family"/>
    <property type="match status" value="1"/>
</dbReference>
<feature type="region of interest" description="Disordered" evidence="2">
    <location>
        <begin position="60"/>
        <end position="79"/>
    </location>
</feature>